<evidence type="ECO:0000313" key="4">
    <source>
        <dbReference type="Proteomes" id="UP000299084"/>
    </source>
</evidence>
<proteinExistence type="inferred from homology"/>
<name>A0A5N4D8J0_CAMDR</name>
<evidence type="ECO:0000313" key="3">
    <source>
        <dbReference type="EMBL" id="KAB1267346.1"/>
    </source>
</evidence>
<feature type="region of interest" description="Disordered" evidence="2">
    <location>
        <begin position="437"/>
        <end position="468"/>
    </location>
</feature>
<dbReference type="EMBL" id="JWIN03000015">
    <property type="protein sequence ID" value="KAB1267346.1"/>
    <property type="molecule type" value="Genomic_DNA"/>
</dbReference>
<feature type="compositionally biased region" description="Low complexity" evidence="2">
    <location>
        <begin position="457"/>
        <end position="468"/>
    </location>
</feature>
<comment type="similarity">
    <text evidence="1">Belongs to the FAM228 family.</text>
</comment>
<reference evidence="3 4" key="1">
    <citation type="journal article" date="2019" name="Mol. Ecol. Resour.">
        <title>Improving Illumina assemblies with Hi-C and long reads: an example with the North African dromedary.</title>
        <authorList>
            <person name="Elbers J.P."/>
            <person name="Rogers M.F."/>
            <person name="Perelman P.L."/>
            <person name="Proskuryakova A.A."/>
            <person name="Serdyukova N.A."/>
            <person name="Johnson W.E."/>
            <person name="Horin P."/>
            <person name="Corander J."/>
            <person name="Murphy D."/>
            <person name="Burger P.A."/>
        </authorList>
    </citation>
    <scope>NUCLEOTIDE SEQUENCE [LARGE SCALE GENOMIC DNA]</scope>
    <source>
        <strain evidence="3">Drom800</strain>
        <tissue evidence="3">Blood</tissue>
    </source>
</reference>
<dbReference type="InterPro" id="IPR040046">
    <property type="entry name" value="FAM228"/>
</dbReference>
<protein>
    <submittedName>
        <fullName evidence="3">Protein FAM228B</fullName>
    </submittedName>
</protein>
<gene>
    <name evidence="3" type="ORF">Cadr_000017876</name>
</gene>
<dbReference type="Proteomes" id="UP000299084">
    <property type="component" value="Unassembled WGS sequence"/>
</dbReference>
<sequence>MEPSTLPAYGAGARQRQREGGARGRRAQVLAVTAARHREALPLLPECTVSPLAGVFLGALFVATMKNLDSDDLINDKLPKLKSSKEWLEPQPLSFMEALAKEDIDAAIQSILYRENYVIKELDKYLKHHDFLNTRKKEMLYKRWVDHVADPLQKKIIEKVSSHKKIIKRRQKELDDFLKYVNKKENAFIEHYDPKEYDPFYMSREDPDFLKVTIRPFRDPLKKAQYDKDDGKRTLLQCETGKDVLQIVGKLRLPLKREEDLRLENSIEELKVKVNFNDNSFNLKPLARAPHLLESQEEEKAVMYKNRGSSFLEKEPLCYQEGKNPSPKEANSKEHFSLSLSQEMDRDEDQDAVKSWHRILLLTAATKTSNYNEHFGPEQLKKWPEPKSVALMEITVPLFCDPLFRRQRGTDEEQRAILQYKTGFRRQTAQALILDGGGRPAEVGVPARGEKSDDSRGPGAAPGCPAAGSQKWKNIASNIQIRTATVY</sequence>
<evidence type="ECO:0000256" key="2">
    <source>
        <dbReference type="SAM" id="MobiDB-lite"/>
    </source>
</evidence>
<dbReference type="PANTHER" id="PTHR28584">
    <property type="entry name" value="FAMILY WITH SEQUENCE SIMILARITY 228 MEMBER A"/>
    <property type="match status" value="1"/>
</dbReference>
<feature type="region of interest" description="Disordered" evidence="2">
    <location>
        <begin position="1"/>
        <end position="24"/>
    </location>
</feature>
<dbReference type="AlphaFoldDB" id="A0A5N4D8J0"/>
<comment type="caution">
    <text evidence="3">The sequence shown here is derived from an EMBL/GenBank/DDBJ whole genome shotgun (WGS) entry which is preliminary data.</text>
</comment>
<keyword evidence="4" id="KW-1185">Reference proteome</keyword>
<accession>A0A5N4D8J0</accession>
<evidence type="ECO:0000256" key="1">
    <source>
        <dbReference type="ARBA" id="ARBA00007753"/>
    </source>
</evidence>
<organism evidence="3 4">
    <name type="scientific">Camelus dromedarius</name>
    <name type="common">Dromedary</name>
    <name type="synonym">Arabian camel</name>
    <dbReference type="NCBI Taxonomy" id="9838"/>
    <lineage>
        <taxon>Eukaryota</taxon>
        <taxon>Metazoa</taxon>
        <taxon>Chordata</taxon>
        <taxon>Craniata</taxon>
        <taxon>Vertebrata</taxon>
        <taxon>Euteleostomi</taxon>
        <taxon>Mammalia</taxon>
        <taxon>Eutheria</taxon>
        <taxon>Laurasiatheria</taxon>
        <taxon>Artiodactyla</taxon>
        <taxon>Tylopoda</taxon>
        <taxon>Camelidae</taxon>
        <taxon>Camelus</taxon>
    </lineage>
</organism>
<feature type="region of interest" description="Disordered" evidence="2">
    <location>
        <begin position="315"/>
        <end position="336"/>
    </location>
</feature>
<dbReference type="PANTHER" id="PTHR28584:SF3">
    <property type="entry name" value="PROTEIN FAM228B"/>
    <property type="match status" value="1"/>
</dbReference>